<dbReference type="Gene3D" id="3.60.90.10">
    <property type="entry name" value="S-adenosylmethionine decarboxylase"/>
    <property type="match status" value="1"/>
</dbReference>
<dbReference type="OrthoDB" id="9793120at2"/>
<keyword evidence="4 10" id="KW-0745">Spermidine biosynthesis</keyword>
<evidence type="ECO:0000256" key="5">
    <source>
        <dbReference type="ARBA" id="ARBA00023115"/>
    </source>
</evidence>
<feature type="chain" id="PRO_5023470666" description="S-adenosylmethionine decarboxylase beta chain" evidence="10">
    <location>
        <begin position="1"/>
        <end position="64"/>
    </location>
</feature>
<dbReference type="STRING" id="930152.SAMN05216565_10466"/>
<dbReference type="InterPro" id="IPR003826">
    <property type="entry name" value="AdoMetDC_fam_prok"/>
</dbReference>
<feature type="active site" description="Proton donor; for catalytic activity" evidence="10">
    <location>
        <position position="85"/>
    </location>
</feature>
<protein>
    <recommendedName>
        <fullName evidence="10">S-adenosylmethionine decarboxylase proenzyme</fullName>
        <shortName evidence="10">AdoMetDC</shortName>
        <shortName evidence="10">SAMDC</shortName>
        <ecNumber evidence="10">4.1.1.50</ecNumber>
    </recommendedName>
    <component>
        <recommendedName>
            <fullName evidence="10">S-adenosylmethionine decarboxylase beta chain</fullName>
        </recommendedName>
    </component>
    <component>
        <recommendedName>
            <fullName evidence="10">S-adenosylmethionine decarboxylase alpha chain</fullName>
        </recommendedName>
    </component>
</protein>
<comment type="similarity">
    <text evidence="10">Belongs to the prokaryotic AdoMetDC family. Type 1 subfamily.</text>
</comment>
<keyword evidence="2 10" id="KW-0210">Decarboxylase</keyword>
<dbReference type="Pfam" id="PF02675">
    <property type="entry name" value="AdoMet_dc"/>
    <property type="match status" value="1"/>
</dbReference>
<evidence type="ECO:0000256" key="4">
    <source>
        <dbReference type="ARBA" id="ARBA00023066"/>
    </source>
</evidence>
<dbReference type="SUPFAM" id="SSF56276">
    <property type="entry name" value="S-adenosylmethionine decarboxylase"/>
    <property type="match status" value="1"/>
</dbReference>
<keyword evidence="12" id="KW-1185">Reference proteome</keyword>
<dbReference type="Proteomes" id="UP000199159">
    <property type="component" value="Unassembled WGS sequence"/>
</dbReference>
<organism evidence="11 12">
    <name type="scientific">Litchfieldia salsa</name>
    <dbReference type="NCBI Taxonomy" id="930152"/>
    <lineage>
        <taxon>Bacteria</taxon>
        <taxon>Bacillati</taxon>
        <taxon>Bacillota</taxon>
        <taxon>Bacilli</taxon>
        <taxon>Bacillales</taxon>
        <taxon>Bacillaceae</taxon>
        <taxon>Litchfieldia</taxon>
    </lineage>
</organism>
<comment type="cofactor">
    <cofactor evidence="10">
        <name>pyruvate</name>
        <dbReference type="ChEBI" id="CHEBI:15361"/>
    </cofactor>
    <text evidence="10">Binds 1 pyruvoyl group covalently per subunit.</text>
</comment>
<feature type="active site" description="Schiff-base intermediate with substrate; via pyruvic acid" evidence="10">
    <location>
        <position position="65"/>
    </location>
</feature>
<gene>
    <name evidence="10" type="primary">speH</name>
    <name evidence="11" type="ORF">SAMN05216565_10466</name>
</gene>
<keyword evidence="5 10" id="KW-0620">Polyamine biosynthesis</keyword>
<name>A0A1H0U0P6_9BACI</name>
<evidence type="ECO:0000256" key="10">
    <source>
        <dbReference type="HAMAP-Rule" id="MF_00464"/>
    </source>
</evidence>
<comment type="subunit">
    <text evidence="10">Heterotetramer of two alpha and two beta chains arranged as a dimer of alpha/beta heterodimers.</text>
</comment>
<dbReference type="PANTHER" id="PTHR33866:SF2">
    <property type="entry name" value="S-ADENOSYLMETHIONINE DECARBOXYLASE PROENZYME"/>
    <property type="match status" value="1"/>
</dbReference>
<dbReference type="GO" id="GO:0008295">
    <property type="term" value="P:spermidine biosynthetic process"/>
    <property type="evidence" value="ECO:0007669"/>
    <property type="project" value="UniProtKB-UniRule"/>
</dbReference>
<keyword evidence="6 10" id="KW-0865">Zymogen</keyword>
<dbReference type="EC" id="4.1.1.50" evidence="10"/>
<dbReference type="GO" id="GO:0004014">
    <property type="term" value="F:adenosylmethionine decarboxylase activity"/>
    <property type="evidence" value="ECO:0007669"/>
    <property type="project" value="UniProtKB-UniRule"/>
</dbReference>
<evidence type="ECO:0000313" key="12">
    <source>
        <dbReference type="Proteomes" id="UP000199159"/>
    </source>
</evidence>
<dbReference type="EMBL" id="FNJU01000004">
    <property type="protein sequence ID" value="SDP59711.1"/>
    <property type="molecule type" value="Genomic_DNA"/>
</dbReference>
<dbReference type="InterPro" id="IPR017716">
    <property type="entry name" value="S-AdoMet_deCOase_pro-enz"/>
</dbReference>
<dbReference type="RefSeq" id="WP_090853162.1">
    <property type="nucleotide sequence ID" value="NZ_FNJU01000004.1"/>
</dbReference>
<comment type="pathway">
    <text evidence="10">Amine and polyamine biosynthesis; S-adenosylmethioninamine biosynthesis; S-adenosylmethioninamine from S-adenosyl-L-methionine: step 1/1.</text>
</comment>
<evidence type="ECO:0000256" key="3">
    <source>
        <dbReference type="ARBA" id="ARBA00022813"/>
    </source>
</evidence>
<comment type="function">
    <text evidence="10">Catalyzes the decarboxylation of S-adenosylmethionine to S-adenosylmethioninamine (dcAdoMet), the propylamine donor required for the synthesis of the polyamines spermine and spermidine from the diamine putrescine.</text>
</comment>
<dbReference type="HAMAP" id="MF_00464">
    <property type="entry name" value="AdoMetDC_1"/>
    <property type="match status" value="1"/>
</dbReference>
<evidence type="ECO:0000313" key="11">
    <source>
        <dbReference type="EMBL" id="SDP59711.1"/>
    </source>
</evidence>
<keyword evidence="8 10" id="KW-0704">Schiff base</keyword>
<sequence>MDYQTMGTHIMIDMWGVDFDLLNNVDGLEGKMYDAALSSGAGVLGVQSEGFVPQGCTILLLLSESHFSIHTYPEQGYASIDCYTCGEGVDPKVAIEMMIDFLQPKKLHGKEIKRGNGEFAVNDYTGLKVSR</sequence>
<evidence type="ECO:0000256" key="9">
    <source>
        <dbReference type="ARBA" id="ARBA00023317"/>
    </source>
</evidence>
<feature type="chain" id="PRO_5023470665" description="S-adenosylmethionine decarboxylase alpha chain" evidence="10">
    <location>
        <begin position="65"/>
        <end position="131"/>
    </location>
</feature>
<proteinExistence type="inferred from homology"/>
<feature type="modified residue" description="Pyruvic acid (Ser); by autocatalysis" evidence="10">
    <location>
        <position position="65"/>
    </location>
</feature>
<comment type="catalytic activity">
    <reaction evidence="10">
        <text>S-adenosyl-L-methionine + H(+) = S-adenosyl 3-(methylsulfanyl)propylamine + CO2</text>
        <dbReference type="Rhea" id="RHEA:15981"/>
        <dbReference type="ChEBI" id="CHEBI:15378"/>
        <dbReference type="ChEBI" id="CHEBI:16526"/>
        <dbReference type="ChEBI" id="CHEBI:57443"/>
        <dbReference type="ChEBI" id="CHEBI:59789"/>
        <dbReference type="EC" id="4.1.1.50"/>
    </reaction>
</comment>
<dbReference type="AlphaFoldDB" id="A0A1H0U0P6"/>
<evidence type="ECO:0000256" key="8">
    <source>
        <dbReference type="ARBA" id="ARBA00023270"/>
    </source>
</evidence>
<evidence type="ECO:0000256" key="1">
    <source>
        <dbReference type="ARBA" id="ARBA00022691"/>
    </source>
</evidence>
<evidence type="ECO:0000256" key="2">
    <source>
        <dbReference type="ARBA" id="ARBA00022793"/>
    </source>
</evidence>
<evidence type="ECO:0000256" key="7">
    <source>
        <dbReference type="ARBA" id="ARBA00023239"/>
    </source>
</evidence>
<keyword evidence="7 10" id="KW-0456">Lyase</keyword>
<comment type="PTM">
    <text evidence="10">Is synthesized initially as an inactive proenzyme. Formation of the active enzyme involves a self-maturation process in which the active site pyruvoyl group is generated from an internal serine residue via an autocatalytic post-translational modification. Two non-identical subunits are generated from the proenzyme in this reaction, and the pyruvate is formed at the N-terminus of the alpha chain, which is derived from the carboxyl end of the proenzyme. The post-translation cleavage follows an unusual pathway, termed non-hydrolytic serinolysis, in which the side chain hydroxyl group of the serine supplies its oxygen atom to form the C-terminus of the beta chain, while the remainder of the serine residue undergoes an oxidative deamination to produce ammonia and the pyruvoyl group blocking the N-terminus of the alpha chain.</text>
</comment>
<dbReference type="NCBIfam" id="TIGR03330">
    <property type="entry name" value="SAM_DCase_Bsu"/>
    <property type="match status" value="1"/>
</dbReference>
<accession>A0A1H0U0P6</accession>
<dbReference type="GO" id="GO:0005829">
    <property type="term" value="C:cytosol"/>
    <property type="evidence" value="ECO:0007669"/>
    <property type="project" value="TreeGrafter"/>
</dbReference>
<keyword evidence="1 10" id="KW-0949">S-adenosyl-L-methionine</keyword>
<keyword evidence="3 10" id="KW-0068">Autocatalytic cleavage</keyword>
<dbReference type="InterPro" id="IPR016067">
    <property type="entry name" value="S-AdoMet_deCO2ase_core"/>
</dbReference>
<dbReference type="UniPathway" id="UPA00331">
    <property type="reaction ID" value="UER00451"/>
</dbReference>
<feature type="site" description="Cleavage (non-hydrolytic); by autolysis" evidence="10">
    <location>
        <begin position="64"/>
        <end position="65"/>
    </location>
</feature>
<evidence type="ECO:0000256" key="6">
    <source>
        <dbReference type="ARBA" id="ARBA00023145"/>
    </source>
</evidence>
<feature type="active site" description="Proton acceptor; for processing activity" evidence="10">
    <location>
        <position position="70"/>
    </location>
</feature>
<dbReference type="PANTHER" id="PTHR33866">
    <property type="entry name" value="S-ADENOSYLMETHIONINE DECARBOXYLASE PROENZYME"/>
    <property type="match status" value="1"/>
</dbReference>
<reference evidence="12" key="1">
    <citation type="submission" date="2016-10" db="EMBL/GenBank/DDBJ databases">
        <authorList>
            <person name="Varghese N."/>
            <person name="Submissions S."/>
        </authorList>
    </citation>
    <scope>NUCLEOTIDE SEQUENCE [LARGE SCALE GENOMIC DNA]</scope>
    <source>
        <strain evidence="12">IBRC-M10078</strain>
    </source>
</reference>
<keyword evidence="9 10" id="KW-0670">Pyruvate</keyword>